<reference evidence="3 4" key="1">
    <citation type="submission" date="2019-07" db="EMBL/GenBank/DDBJ databases">
        <title>Whole genome shotgun sequence of Pseudonocardia sulfidoxydans NBRC 16205.</title>
        <authorList>
            <person name="Hosoyama A."/>
            <person name="Uohara A."/>
            <person name="Ohji S."/>
            <person name="Ichikawa N."/>
        </authorList>
    </citation>
    <scope>NUCLEOTIDE SEQUENCE [LARGE SCALE GENOMIC DNA]</scope>
    <source>
        <strain evidence="3 4">NBRC 16205</strain>
    </source>
</reference>
<dbReference type="Gene3D" id="2.40.128.110">
    <property type="entry name" value="Lipid/polyisoprenoid-binding, YceI-like"/>
    <property type="match status" value="1"/>
</dbReference>
<comment type="similarity">
    <text evidence="1">Belongs to the UPF0312 family.</text>
</comment>
<dbReference type="RefSeq" id="WP_147101937.1">
    <property type="nucleotide sequence ID" value="NZ_BJVJ01000002.1"/>
</dbReference>
<dbReference type="PANTHER" id="PTHR34406:SF1">
    <property type="entry name" value="PROTEIN YCEI"/>
    <property type="match status" value="1"/>
</dbReference>
<dbReference type="AlphaFoldDB" id="A0A511D953"/>
<dbReference type="PANTHER" id="PTHR34406">
    <property type="entry name" value="PROTEIN YCEI"/>
    <property type="match status" value="1"/>
</dbReference>
<dbReference type="InterPro" id="IPR007372">
    <property type="entry name" value="Lipid/polyisoprenoid-bd_YceI"/>
</dbReference>
<dbReference type="Pfam" id="PF04264">
    <property type="entry name" value="YceI"/>
    <property type="match status" value="1"/>
</dbReference>
<feature type="domain" description="Lipid/polyisoprenoid-binding YceI-like" evidence="2">
    <location>
        <begin position="15"/>
        <end position="182"/>
    </location>
</feature>
<dbReference type="InterPro" id="IPR036761">
    <property type="entry name" value="TTHA0802/YceI-like_sf"/>
</dbReference>
<organism evidence="3 4">
    <name type="scientific">Pseudonocardia sulfidoxydans NBRC 16205</name>
    <dbReference type="NCBI Taxonomy" id="1223511"/>
    <lineage>
        <taxon>Bacteria</taxon>
        <taxon>Bacillati</taxon>
        <taxon>Actinomycetota</taxon>
        <taxon>Actinomycetes</taxon>
        <taxon>Pseudonocardiales</taxon>
        <taxon>Pseudonocardiaceae</taxon>
        <taxon>Pseudonocardia</taxon>
    </lineage>
</organism>
<protein>
    <recommendedName>
        <fullName evidence="2">Lipid/polyisoprenoid-binding YceI-like domain-containing protein</fullName>
    </recommendedName>
</protein>
<evidence type="ECO:0000313" key="3">
    <source>
        <dbReference type="EMBL" id="GEL21339.1"/>
    </source>
</evidence>
<evidence type="ECO:0000259" key="2">
    <source>
        <dbReference type="SMART" id="SM00867"/>
    </source>
</evidence>
<comment type="caution">
    <text evidence="3">The sequence shown here is derived from an EMBL/GenBank/DDBJ whole genome shotgun (WGS) entry which is preliminary data.</text>
</comment>
<accession>A0A511D953</accession>
<dbReference type="Proteomes" id="UP000321685">
    <property type="component" value="Unassembled WGS sequence"/>
</dbReference>
<dbReference type="EMBL" id="BJVJ01000002">
    <property type="protein sequence ID" value="GEL21339.1"/>
    <property type="molecule type" value="Genomic_DNA"/>
</dbReference>
<sequence length="186" mass="19718">MTAATTQIPGYIAGVWDIDASHSDISFSVRHMMVSKVKGRFRTFSGVITTGETVEASSVEVTIDANSIDTNQEQRDAHIRSADFFETEAHPQWTFRSTAVRAGGDGLIVDGELTIKGVTRPVALDVEVGGFGPDAYGGTRVGFSATISINRNDFGVDIAMPLDGGGVVVGEKVQIGLEVEAVLRTA</sequence>
<dbReference type="SMART" id="SM00867">
    <property type="entry name" value="YceI"/>
    <property type="match status" value="1"/>
</dbReference>
<evidence type="ECO:0000256" key="1">
    <source>
        <dbReference type="ARBA" id="ARBA00008812"/>
    </source>
</evidence>
<dbReference type="OrthoDB" id="9811006at2"/>
<evidence type="ECO:0000313" key="4">
    <source>
        <dbReference type="Proteomes" id="UP000321685"/>
    </source>
</evidence>
<name>A0A511D953_9PSEU</name>
<gene>
    <name evidence="3" type="ORF">PSU4_02930</name>
</gene>
<proteinExistence type="inferred from homology"/>
<keyword evidence="4" id="KW-1185">Reference proteome</keyword>
<dbReference type="SUPFAM" id="SSF101874">
    <property type="entry name" value="YceI-like"/>
    <property type="match status" value="1"/>
</dbReference>